<reference evidence="3" key="1">
    <citation type="submission" date="2020-10" db="EMBL/GenBank/DDBJ databases">
        <authorList>
            <person name="Kikuchi T."/>
        </authorList>
    </citation>
    <scope>NUCLEOTIDE SEQUENCE</scope>
    <source>
        <strain evidence="3">NKZ352</strain>
    </source>
</reference>
<dbReference type="InterPro" id="IPR015797">
    <property type="entry name" value="NUDIX_hydrolase-like_dom_sf"/>
</dbReference>
<evidence type="ECO:0000259" key="2">
    <source>
        <dbReference type="Pfam" id="PF00293"/>
    </source>
</evidence>
<dbReference type="Gene3D" id="3.90.79.10">
    <property type="entry name" value="Nucleoside Triphosphate Pyrophosphohydrolase"/>
    <property type="match status" value="1"/>
</dbReference>
<name>A0A8S1H5U9_9PELO</name>
<accession>A0A8S1H5U9</accession>
<feature type="domain" description="Nudix hydrolase" evidence="2">
    <location>
        <begin position="58"/>
        <end position="165"/>
    </location>
</feature>
<dbReference type="EMBL" id="CAJGYM010000022">
    <property type="protein sequence ID" value="CAD6191656.1"/>
    <property type="molecule type" value="Genomic_DNA"/>
</dbReference>
<dbReference type="OrthoDB" id="10249920at2759"/>
<evidence type="ECO:0000313" key="3">
    <source>
        <dbReference type="EMBL" id="CAD6191656.1"/>
    </source>
</evidence>
<proteinExistence type="predicted"/>
<sequence>MAVEVKCPYKLYDEVVLFNGKWMQARQIRFRTADGTEGVWQSAHRNTRPAGASADGVSIIGVLRRADKKFIVLVKQYRIPLGKFCLEFPAAEQAALRELKEETGYTASRVISTSESCGLDPGLTDDSVNLVMVEIDGDAPENVNPSQKLDSTESIDVILLEHDQLLNYVRNAGKDVVVEACLYAYAMGTQFAQMA</sequence>
<dbReference type="GO" id="GO:0006753">
    <property type="term" value="P:nucleoside phosphate metabolic process"/>
    <property type="evidence" value="ECO:0007669"/>
    <property type="project" value="TreeGrafter"/>
</dbReference>
<dbReference type="GO" id="GO:0005634">
    <property type="term" value="C:nucleus"/>
    <property type="evidence" value="ECO:0007669"/>
    <property type="project" value="TreeGrafter"/>
</dbReference>
<dbReference type="GO" id="GO:0047631">
    <property type="term" value="F:ADP-ribose diphosphatase activity"/>
    <property type="evidence" value="ECO:0007669"/>
    <property type="project" value="TreeGrafter"/>
</dbReference>
<evidence type="ECO:0000256" key="1">
    <source>
        <dbReference type="ARBA" id="ARBA00022801"/>
    </source>
</evidence>
<dbReference type="InterPro" id="IPR000086">
    <property type="entry name" value="NUDIX_hydrolase_dom"/>
</dbReference>
<evidence type="ECO:0000313" key="4">
    <source>
        <dbReference type="Proteomes" id="UP000835052"/>
    </source>
</evidence>
<dbReference type="PANTHER" id="PTHR11839">
    <property type="entry name" value="UDP/ADP-SUGAR PYROPHOSPHATASE"/>
    <property type="match status" value="1"/>
</dbReference>
<dbReference type="AlphaFoldDB" id="A0A8S1H5U9"/>
<protein>
    <recommendedName>
        <fullName evidence="2">Nudix hydrolase domain-containing protein</fullName>
    </recommendedName>
</protein>
<dbReference type="SUPFAM" id="SSF55811">
    <property type="entry name" value="Nudix"/>
    <property type="match status" value="1"/>
</dbReference>
<keyword evidence="1" id="KW-0378">Hydrolase</keyword>
<comment type="caution">
    <text evidence="3">The sequence shown here is derived from an EMBL/GenBank/DDBJ whole genome shotgun (WGS) entry which is preliminary data.</text>
</comment>
<dbReference type="PANTHER" id="PTHR11839:SF1">
    <property type="entry name" value="ADP-SUGAR PYROPHOSPHATASE"/>
    <property type="match status" value="1"/>
</dbReference>
<dbReference type="GO" id="GO:0019693">
    <property type="term" value="P:ribose phosphate metabolic process"/>
    <property type="evidence" value="ECO:0007669"/>
    <property type="project" value="TreeGrafter"/>
</dbReference>
<gene>
    <name evidence="3" type="ORF">CAUJ_LOCUS7575</name>
</gene>
<dbReference type="Pfam" id="PF00293">
    <property type="entry name" value="NUDIX"/>
    <property type="match status" value="1"/>
</dbReference>
<keyword evidence="4" id="KW-1185">Reference proteome</keyword>
<dbReference type="Proteomes" id="UP000835052">
    <property type="component" value="Unassembled WGS sequence"/>
</dbReference>
<organism evidence="3 4">
    <name type="scientific">Caenorhabditis auriculariae</name>
    <dbReference type="NCBI Taxonomy" id="2777116"/>
    <lineage>
        <taxon>Eukaryota</taxon>
        <taxon>Metazoa</taxon>
        <taxon>Ecdysozoa</taxon>
        <taxon>Nematoda</taxon>
        <taxon>Chromadorea</taxon>
        <taxon>Rhabditida</taxon>
        <taxon>Rhabditina</taxon>
        <taxon>Rhabditomorpha</taxon>
        <taxon>Rhabditoidea</taxon>
        <taxon>Rhabditidae</taxon>
        <taxon>Peloderinae</taxon>
        <taxon>Caenorhabditis</taxon>
    </lineage>
</organism>
<dbReference type="CDD" id="cd18888">
    <property type="entry name" value="NUDIX_ADPRase_Nudt5"/>
    <property type="match status" value="1"/>
</dbReference>